<reference evidence="1" key="1">
    <citation type="journal article" date="2014" name="Front. Microbiol.">
        <title>High frequency of phylogenetically diverse reductive dehalogenase-homologous genes in deep subseafloor sedimentary metagenomes.</title>
        <authorList>
            <person name="Kawai M."/>
            <person name="Futagami T."/>
            <person name="Toyoda A."/>
            <person name="Takaki Y."/>
            <person name="Nishi S."/>
            <person name="Hori S."/>
            <person name="Arai W."/>
            <person name="Tsubouchi T."/>
            <person name="Morono Y."/>
            <person name="Uchiyama I."/>
            <person name="Ito T."/>
            <person name="Fujiyama A."/>
            <person name="Inagaki F."/>
            <person name="Takami H."/>
        </authorList>
    </citation>
    <scope>NUCLEOTIDE SEQUENCE</scope>
    <source>
        <strain evidence="1">Expedition CK06-06</strain>
    </source>
</reference>
<sequence>MSEADGKKLIFVYNADSGGFFTGLKDTLHKSFRKSTYECNLCAVTFGAFGMKKNWKNFVKDLDVPVEFKKKDKFKFEFLHKDEFNEKYNVVDAKFPSAYRC</sequence>
<name>X1G039_9ZZZZ</name>
<evidence type="ECO:0000313" key="1">
    <source>
        <dbReference type="EMBL" id="GAH51271.1"/>
    </source>
</evidence>
<dbReference type="EMBL" id="BARU01019317">
    <property type="protein sequence ID" value="GAH51271.1"/>
    <property type="molecule type" value="Genomic_DNA"/>
</dbReference>
<organism evidence="1">
    <name type="scientific">marine sediment metagenome</name>
    <dbReference type="NCBI Taxonomy" id="412755"/>
    <lineage>
        <taxon>unclassified sequences</taxon>
        <taxon>metagenomes</taxon>
        <taxon>ecological metagenomes</taxon>
    </lineage>
</organism>
<gene>
    <name evidence="1" type="ORF">S03H2_31820</name>
</gene>
<comment type="caution">
    <text evidence="1">The sequence shown here is derived from an EMBL/GenBank/DDBJ whole genome shotgun (WGS) entry which is preliminary data.</text>
</comment>
<dbReference type="AlphaFoldDB" id="X1G039"/>
<proteinExistence type="predicted"/>
<accession>X1G039</accession>
<protein>
    <submittedName>
        <fullName evidence="1">Uncharacterized protein</fullName>
    </submittedName>
</protein>